<protein>
    <submittedName>
        <fullName evidence="1">Uncharacterized protein</fullName>
    </submittedName>
</protein>
<comment type="caution">
    <text evidence="1">The sequence shown here is derived from an EMBL/GenBank/DDBJ whole genome shotgun (WGS) entry which is preliminary data.</text>
</comment>
<evidence type="ECO:0000313" key="1">
    <source>
        <dbReference type="EMBL" id="MPM40254.1"/>
    </source>
</evidence>
<dbReference type="AlphaFoldDB" id="A0A644ZRM4"/>
<accession>A0A644ZRM4</accession>
<dbReference type="Pfam" id="PF12789">
    <property type="entry name" value="PTR"/>
    <property type="match status" value="1"/>
</dbReference>
<proteinExistence type="predicted"/>
<name>A0A644ZRM4_9ZZZZ</name>
<gene>
    <name evidence="1" type="ORF">SDC9_86894</name>
</gene>
<reference evidence="1" key="1">
    <citation type="submission" date="2019-08" db="EMBL/GenBank/DDBJ databases">
        <authorList>
            <person name="Kucharzyk K."/>
            <person name="Murdoch R.W."/>
            <person name="Higgins S."/>
            <person name="Loffler F."/>
        </authorList>
    </citation>
    <scope>NUCLEOTIDE SEQUENCE</scope>
</reference>
<organism evidence="1">
    <name type="scientific">bioreactor metagenome</name>
    <dbReference type="NCBI Taxonomy" id="1076179"/>
    <lineage>
        <taxon>unclassified sequences</taxon>
        <taxon>metagenomes</taxon>
        <taxon>ecological metagenomes</taxon>
    </lineage>
</organism>
<sequence length="139" mass="14555">MSFLYTINGLYPDRNFAFTLRAAGLGIAPMEHFHAIGDVRELSGTLAGKSDIGHTHVALPAINAGTTRLTGTVTLAAGNGASVSRTGNTITVGTAPVQTGVAGGFRNANPARRHSMLLFFAGDKRSATGDAEYFIFKED</sequence>
<dbReference type="EMBL" id="VSSQ01008934">
    <property type="protein sequence ID" value="MPM40254.1"/>
    <property type="molecule type" value="Genomic_DNA"/>
</dbReference>